<proteinExistence type="predicted"/>
<dbReference type="EMBL" id="JARJCW010000001">
    <property type="protein sequence ID" value="KAJ7230317.1"/>
    <property type="molecule type" value="Genomic_DNA"/>
</dbReference>
<protein>
    <submittedName>
        <fullName evidence="1">Uncharacterized protein</fullName>
    </submittedName>
</protein>
<sequence>MPLKWRLGLLKHLHSHASASSEDRSTRDISFAAGLAVAHPHIARIERTNGRIEDPPPRGRILDAECPPFSGVGLIPDLPLPPYADGTPLDTPPAAEIFPARLDSDASSVRITTDDSSKPEGIGAVAEHANSVYSDAPSRSATKSLTFAGFQAPSPPVLPQLVGANIPLDTNVRAFAFANSHSTTGSRTMSQGTIRDSKIGNILINHVAGDQHNTYNYRGFANPSNSHELCSLPEPVLTAIQEHPHLLSILGVAIAFRLPGPSVLQISRILQLGCKEVVDALQSKAISSLFDPQPVDLSLNVKILPDFGRALVQRTGKPRVLLPKYHDMIARWCLAPKLKHEPRDTLYAAEFWAFHVCMSTSASSELYDALRSSWIPTDPVSREELGNVIDWLEEQDTAEASELLIIYKEVHARDKEDVIVGGMLRMSF</sequence>
<reference evidence="1" key="1">
    <citation type="submission" date="2023-03" db="EMBL/GenBank/DDBJ databases">
        <title>Massive genome expansion in bonnet fungi (Mycena s.s.) driven by repeated elements and novel gene families across ecological guilds.</title>
        <authorList>
            <consortium name="Lawrence Berkeley National Laboratory"/>
            <person name="Harder C.B."/>
            <person name="Miyauchi S."/>
            <person name="Viragh M."/>
            <person name="Kuo A."/>
            <person name="Thoen E."/>
            <person name="Andreopoulos B."/>
            <person name="Lu D."/>
            <person name="Skrede I."/>
            <person name="Drula E."/>
            <person name="Henrissat B."/>
            <person name="Morin E."/>
            <person name="Kohler A."/>
            <person name="Barry K."/>
            <person name="LaButti K."/>
            <person name="Morin E."/>
            <person name="Salamov A."/>
            <person name="Lipzen A."/>
            <person name="Mereny Z."/>
            <person name="Hegedus B."/>
            <person name="Baldrian P."/>
            <person name="Stursova M."/>
            <person name="Weitz H."/>
            <person name="Taylor A."/>
            <person name="Grigoriev I.V."/>
            <person name="Nagy L.G."/>
            <person name="Martin F."/>
            <person name="Kauserud H."/>
        </authorList>
    </citation>
    <scope>NUCLEOTIDE SEQUENCE</scope>
    <source>
        <strain evidence="1">9144</strain>
    </source>
</reference>
<accession>A0AAD7E6I7</accession>
<evidence type="ECO:0000313" key="1">
    <source>
        <dbReference type="EMBL" id="KAJ7230317.1"/>
    </source>
</evidence>
<evidence type="ECO:0000313" key="2">
    <source>
        <dbReference type="Proteomes" id="UP001219525"/>
    </source>
</evidence>
<keyword evidence="2" id="KW-1185">Reference proteome</keyword>
<gene>
    <name evidence="1" type="ORF">GGX14DRAFT_582797</name>
</gene>
<name>A0AAD7E6I7_9AGAR</name>
<organism evidence="1 2">
    <name type="scientific">Mycena pura</name>
    <dbReference type="NCBI Taxonomy" id="153505"/>
    <lineage>
        <taxon>Eukaryota</taxon>
        <taxon>Fungi</taxon>
        <taxon>Dikarya</taxon>
        <taxon>Basidiomycota</taxon>
        <taxon>Agaricomycotina</taxon>
        <taxon>Agaricomycetes</taxon>
        <taxon>Agaricomycetidae</taxon>
        <taxon>Agaricales</taxon>
        <taxon>Marasmiineae</taxon>
        <taxon>Mycenaceae</taxon>
        <taxon>Mycena</taxon>
    </lineage>
</organism>
<dbReference type="AlphaFoldDB" id="A0AAD7E6I7"/>
<comment type="caution">
    <text evidence="1">The sequence shown here is derived from an EMBL/GenBank/DDBJ whole genome shotgun (WGS) entry which is preliminary data.</text>
</comment>
<dbReference type="Proteomes" id="UP001219525">
    <property type="component" value="Unassembled WGS sequence"/>
</dbReference>